<dbReference type="GeneID" id="103329075"/>
<dbReference type="PANTHER" id="PTHR48048:SF45">
    <property type="entry name" value="GLYCOSYLTRANSFERASE"/>
    <property type="match status" value="1"/>
</dbReference>
<accession>A0ABM0NTT3</accession>
<dbReference type="Pfam" id="PF00201">
    <property type="entry name" value="UDPGT"/>
    <property type="match status" value="1"/>
</dbReference>
<evidence type="ECO:0000256" key="4">
    <source>
        <dbReference type="RuleBase" id="RU003718"/>
    </source>
</evidence>
<protein>
    <recommendedName>
        <fullName evidence="5">Glycosyltransferase</fullName>
        <ecNumber evidence="5">2.4.1.-</ecNumber>
    </recommendedName>
</protein>
<keyword evidence="3 4" id="KW-0808">Transferase</keyword>
<reference evidence="7" key="2">
    <citation type="submission" date="2025-08" db="UniProtKB">
        <authorList>
            <consortium name="RefSeq"/>
        </authorList>
    </citation>
    <scope>IDENTIFICATION</scope>
</reference>
<dbReference type="CDD" id="cd03784">
    <property type="entry name" value="GT1_Gtf-like"/>
    <property type="match status" value="1"/>
</dbReference>
<dbReference type="InterPro" id="IPR035595">
    <property type="entry name" value="UDP_glycos_trans_CS"/>
</dbReference>
<evidence type="ECO:0000256" key="3">
    <source>
        <dbReference type="ARBA" id="ARBA00022679"/>
    </source>
</evidence>
<dbReference type="InterPro" id="IPR050481">
    <property type="entry name" value="UDP-glycosyltransf_plant"/>
</dbReference>
<evidence type="ECO:0000313" key="7">
    <source>
        <dbReference type="RefSeq" id="XP_008229727.1"/>
    </source>
</evidence>
<evidence type="ECO:0000256" key="5">
    <source>
        <dbReference type="RuleBase" id="RU362057"/>
    </source>
</evidence>
<dbReference type="InterPro" id="IPR002213">
    <property type="entry name" value="UDP_glucos_trans"/>
</dbReference>
<evidence type="ECO:0000256" key="2">
    <source>
        <dbReference type="ARBA" id="ARBA00022676"/>
    </source>
</evidence>
<dbReference type="Gene3D" id="3.40.50.2000">
    <property type="entry name" value="Glycogen Phosphorylase B"/>
    <property type="match status" value="2"/>
</dbReference>
<evidence type="ECO:0000256" key="1">
    <source>
        <dbReference type="ARBA" id="ARBA00009995"/>
    </source>
</evidence>
<dbReference type="RefSeq" id="XP_008229727.1">
    <property type="nucleotide sequence ID" value="XM_008231505.1"/>
</dbReference>
<reference evidence="6" key="1">
    <citation type="journal article" date="2012" name="Nat. Commun.">
        <title>The genome of Prunus mume.</title>
        <authorList>
            <person name="Zhang Q."/>
            <person name="Chen W."/>
            <person name="Sun L."/>
            <person name="Zhao F."/>
            <person name="Huang B."/>
            <person name="Yang W."/>
            <person name="Tao Y."/>
            <person name="Wang J."/>
            <person name="Yuan Z."/>
            <person name="Fan G."/>
            <person name="Xing Z."/>
            <person name="Han C."/>
            <person name="Pan H."/>
            <person name="Zhong X."/>
            <person name="Shi W."/>
            <person name="Liang X."/>
            <person name="Du D."/>
            <person name="Sun F."/>
            <person name="Xu Z."/>
            <person name="Hao R."/>
            <person name="Lv T."/>
            <person name="Lv Y."/>
            <person name="Zheng Z."/>
            <person name="Sun M."/>
            <person name="Luo L."/>
            <person name="Cai M."/>
            <person name="Gao Y."/>
            <person name="Wang J."/>
            <person name="Yin Y."/>
            <person name="Xu X."/>
            <person name="Cheng T."/>
            <person name="Wang J."/>
        </authorList>
    </citation>
    <scope>NUCLEOTIDE SEQUENCE [LARGE SCALE GENOMIC DNA]</scope>
</reference>
<dbReference type="SUPFAM" id="SSF53756">
    <property type="entry name" value="UDP-Glycosyltransferase/glycogen phosphorylase"/>
    <property type="match status" value="1"/>
</dbReference>
<evidence type="ECO:0000313" key="6">
    <source>
        <dbReference type="Proteomes" id="UP000694861"/>
    </source>
</evidence>
<dbReference type="PROSITE" id="PS00375">
    <property type="entry name" value="UDPGT"/>
    <property type="match status" value="1"/>
</dbReference>
<comment type="similarity">
    <text evidence="1 4">Belongs to the UDP-glycosyltransferase family.</text>
</comment>
<proteinExistence type="inferred from homology"/>
<organism evidence="6 7">
    <name type="scientific">Prunus mume</name>
    <name type="common">Japanese apricot</name>
    <name type="synonym">Armeniaca mume</name>
    <dbReference type="NCBI Taxonomy" id="102107"/>
    <lineage>
        <taxon>Eukaryota</taxon>
        <taxon>Viridiplantae</taxon>
        <taxon>Streptophyta</taxon>
        <taxon>Embryophyta</taxon>
        <taxon>Tracheophyta</taxon>
        <taxon>Spermatophyta</taxon>
        <taxon>Magnoliopsida</taxon>
        <taxon>eudicotyledons</taxon>
        <taxon>Gunneridae</taxon>
        <taxon>Pentapetalae</taxon>
        <taxon>rosids</taxon>
        <taxon>fabids</taxon>
        <taxon>Rosales</taxon>
        <taxon>Rosaceae</taxon>
        <taxon>Amygdaloideae</taxon>
        <taxon>Amygdaleae</taxon>
        <taxon>Prunus</taxon>
    </lineage>
</organism>
<sequence>MRRLVFIPGPGIGHLVSTVEIAKQLAARDHQLFITVLIMKLPFEQLFTNTDASISRRINFINLPEAHVDTQNTGPSSFFKTFVENHKTHVRAAVSESSTQSESNQARLAGLVVDMFCTTMIDVADEFGVPSYVFFTSNAGCLAFLLHLQTLRDEHGTDAAQLMDSEAELAIPSFVNSLPAHVLPGVLLDKEGATAFLNHAKRFRETKGILVNTFSELESRALHSLSDGKTPPVYPVGPLLNLESDDFHVGTDKARQKYDILRWLDDQPSLSVVFLCFGSMGSFGEAQVKEMACALEYGGFRFLWSLRKPPPKGEIAMPSDYAVPKGVLPEGFLDRTARIGKVIGWAPQVAILAHPAIGGFVSHCGWNSVLESLWHGVPIATWPMYSEQQLNTFELVKELGLAVEIKMDYRKGSEVVVSAEEIGRGIRKVMEKDSDIRERVKEMSVKSKKALVDGGSSHSSLGCFIDQIQL</sequence>
<keyword evidence="2 4" id="KW-0328">Glycosyltransferase</keyword>
<keyword evidence="6" id="KW-1185">Reference proteome</keyword>
<name>A0ABM0NTT3_PRUMU</name>
<gene>
    <name evidence="7" type="primary">LOC103329075</name>
</gene>
<dbReference type="Proteomes" id="UP000694861">
    <property type="component" value="Linkage group LG4"/>
</dbReference>
<dbReference type="PANTHER" id="PTHR48048">
    <property type="entry name" value="GLYCOSYLTRANSFERASE"/>
    <property type="match status" value="1"/>
</dbReference>
<dbReference type="EC" id="2.4.1.-" evidence="5"/>